<accession>A0A6N3C269</accession>
<evidence type="ECO:0008006" key="3">
    <source>
        <dbReference type="Google" id="ProtNLM"/>
    </source>
</evidence>
<proteinExistence type="predicted"/>
<dbReference type="PROSITE" id="PS51257">
    <property type="entry name" value="PROKAR_LIPOPROTEIN"/>
    <property type="match status" value="1"/>
</dbReference>
<dbReference type="AlphaFoldDB" id="A0A6N3C269"/>
<dbReference type="RefSeq" id="WP_156702064.1">
    <property type="nucleotide sequence ID" value="NZ_CACRUP010000021.1"/>
</dbReference>
<feature type="chain" id="PRO_5039056555" description="Lipoprotein" evidence="1">
    <location>
        <begin position="24"/>
        <end position="473"/>
    </location>
</feature>
<feature type="signal peptide" evidence="1">
    <location>
        <begin position="1"/>
        <end position="23"/>
    </location>
</feature>
<organism evidence="2">
    <name type="scientific">Peptoniphilus gorbachii</name>
    <dbReference type="NCBI Taxonomy" id="411567"/>
    <lineage>
        <taxon>Bacteria</taxon>
        <taxon>Bacillati</taxon>
        <taxon>Bacillota</taxon>
        <taxon>Tissierellia</taxon>
        <taxon>Tissierellales</taxon>
        <taxon>Peptoniphilaceae</taxon>
        <taxon>Peptoniphilus</taxon>
    </lineage>
</organism>
<keyword evidence="1" id="KW-0732">Signal</keyword>
<reference evidence="2" key="1">
    <citation type="submission" date="2019-11" db="EMBL/GenBank/DDBJ databases">
        <authorList>
            <person name="Feng L."/>
        </authorList>
    </citation>
    <scope>NUCLEOTIDE SEQUENCE</scope>
    <source>
        <strain evidence="2">PgorbachiiLFYP46</strain>
    </source>
</reference>
<sequence>MIKKLFLIISLIFLTACSFLSSAGTNIERPVMGQSPIYGKWAITKFIYNKKINQDNFLFKDIIGENLYFSNDQVVLANDYIKDAEYKVKYVKLSEYLYQKFNLDYKSLGIEDSDVYTTYIFDSKSSRSIYYEVIKTSENTALLFDNGVILEMKLIDDKINNDDLNSLIIAKKDEVLARGNLFDYNGDKGFLIAFKTKSDSNMPTWNYKTLYIKFSDLKLENVYEMNNIIIPRNDNFSEISVQKESKGEETTDKVILKDFKNSKIIKDDRDLMKTEDLKENNTLKTIDFVTNNYINVESFDRETNTTKLRIYKLDDLDSKNPLSYKEFLNEKNLETEGKNIEALKKDPYNIGIYRDNGFWKLKGRVDLEDNKFSDFDLNLVLPNDVNKYNEINIPMSHIKNFKSSIKDGFVSPDNKFLITLENNYLRIYNIEDNKINPSAIFEREIGNEASTIMTEWATGRYSNIWQQELSSNK</sequence>
<protein>
    <recommendedName>
        <fullName evidence="3">Lipoprotein</fullName>
    </recommendedName>
</protein>
<name>A0A6N3C269_9FIRM</name>
<evidence type="ECO:0000313" key="2">
    <source>
        <dbReference type="EMBL" id="VYU10185.1"/>
    </source>
</evidence>
<gene>
    <name evidence="2" type="ORF">PGLFYP46_00233</name>
</gene>
<dbReference type="EMBL" id="CACRUP010000021">
    <property type="protein sequence ID" value="VYU10185.1"/>
    <property type="molecule type" value="Genomic_DNA"/>
</dbReference>
<evidence type="ECO:0000256" key="1">
    <source>
        <dbReference type="SAM" id="SignalP"/>
    </source>
</evidence>